<dbReference type="Gene3D" id="1.10.1040.10">
    <property type="entry name" value="N-(1-d-carboxylethyl)-l-norvaline Dehydrogenase, domain 2"/>
    <property type="match status" value="2"/>
</dbReference>
<protein>
    <submittedName>
        <fullName evidence="4">3-hydroxyacyl-CoA dehydrogenase</fullName>
    </submittedName>
</protein>
<organism evidence="4 5">
    <name type="scientific">Ottowia flava</name>
    <dbReference type="NCBI Taxonomy" id="2675430"/>
    <lineage>
        <taxon>Bacteria</taxon>
        <taxon>Pseudomonadati</taxon>
        <taxon>Pseudomonadota</taxon>
        <taxon>Betaproteobacteria</taxon>
        <taxon>Burkholderiales</taxon>
        <taxon>Comamonadaceae</taxon>
        <taxon>Ottowia</taxon>
    </lineage>
</organism>
<dbReference type="InterPro" id="IPR008927">
    <property type="entry name" value="6-PGluconate_DH-like_C_sf"/>
</dbReference>
<proteinExistence type="predicted"/>
<dbReference type="SUPFAM" id="SSF48179">
    <property type="entry name" value="6-phosphogluconate dehydrogenase C-terminal domain-like"/>
    <property type="match status" value="2"/>
</dbReference>
<dbReference type="Pfam" id="PF02737">
    <property type="entry name" value="3HCDH_N"/>
    <property type="match status" value="1"/>
</dbReference>
<dbReference type="PANTHER" id="PTHR48075">
    <property type="entry name" value="3-HYDROXYACYL-COA DEHYDROGENASE FAMILY PROTEIN"/>
    <property type="match status" value="1"/>
</dbReference>
<comment type="caution">
    <text evidence="4">The sequence shown here is derived from an EMBL/GenBank/DDBJ whole genome shotgun (WGS) entry which is preliminary data.</text>
</comment>
<evidence type="ECO:0000256" key="1">
    <source>
        <dbReference type="ARBA" id="ARBA00023002"/>
    </source>
</evidence>
<sequence length="507" mass="54566">MHTPEFKTVGIVGTGAMGRGIAQIAAQAGSTVILFDTQATAIEKAREALGAQWNKLVEKGRLTDEQATAQKERLKSAAALADLAPCDLVVEAVVERLDVKQKLFGELEDIVAPTAVLATNTSSLSVTAIAAGLKRPQQFAGYHFFNPVPLMKVVEVIAGLKTDAAVCQQLADYARQMGHTPVQAGDTPGFIVNHAGRGYGTEALRIVGEGVTDFATIDRILKDQVGFKLGPFELMDLTALDVSHPVMESIYRQYYEEPRFRPSVITAQRLAGGVLGKKVGDGFYKYVDGAAQIAAEPPVPQVAELPPVWVSTRAARRAELYQLLKDLGAKIETGQSPSPQALTIVAPLGFDMTTVAVVERLDPARTVGIDMLIDDAATKRRVLATNPATRTDMRDAAHALFAKDGKPVSVIRDSGGFVTQRVVATIINIAADMCQQRVCTPKDLETAVTLGLGYPLGPLAMGDKYGPANILEVLFNLQTVYGDPRYRPSPWLRRRGAIGLSLLHEEE</sequence>
<evidence type="ECO:0000259" key="3">
    <source>
        <dbReference type="Pfam" id="PF02737"/>
    </source>
</evidence>
<feature type="domain" description="3-hydroxyacyl-CoA dehydrogenase C-terminal" evidence="2">
    <location>
        <begin position="189"/>
        <end position="286"/>
    </location>
</feature>
<evidence type="ECO:0000259" key="2">
    <source>
        <dbReference type="Pfam" id="PF00725"/>
    </source>
</evidence>
<dbReference type="RefSeq" id="WP_147915090.1">
    <property type="nucleotide sequence ID" value="NZ_JBHUEJ010000032.1"/>
</dbReference>
<keyword evidence="5" id="KW-1185">Reference proteome</keyword>
<feature type="domain" description="3-hydroxyacyl-CoA dehydrogenase C-terminal" evidence="2">
    <location>
        <begin position="416"/>
        <end position="495"/>
    </location>
</feature>
<dbReference type="SUPFAM" id="SSF51735">
    <property type="entry name" value="NAD(P)-binding Rossmann-fold domains"/>
    <property type="match status" value="1"/>
</dbReference>
<dbReference type="InterPro" id="IPR006108">
    <property type="entry name" value="3HC_DH_C"/>
</dbReference>
<dbReference type="Proteomes" id="UP001597304">
    <property type="component" value="Unassembled WGS sequence"/>
</dbReference>
<dbReference type="InterPro" id="IPR006176">
    <property type="entry name" value="3-OHacyl-CoA_DH_NAD-bd"/>
</dbReference>
<feature type="domain" description="3-hydroxyacyl-CoA dehydrogenase NAD binding" evidence="3">
    <location>
        <begin position="8"/>
        <end position="186"/>
    </location>
</feature>
<evidence type="ECO:0000313" key="5">
    <source>
        <dbReference type="Proteomes" id="UP001597304"/>
    </source>
</evidence>
<dbReference type="NCBIfam" id="NF006124">
    <property type="entry name" value="PRK08268.1"/>
    <property type="match status" value="1"/>
</dbReference>
<evidence type="ECO:0000313" key="4">
    <source>
        <dbReference type="EMBL" id="MFD1711688.1"/>
    </source>
</evidence>
<name>A0ABW4KZF1_9BURK</name>
<dbReference type="InterPro" id="IPR013328">
    <property type="entry name" value="6PGD_dom2"/>
</dbReference>
<dbReference type="Pfam" id="PF00725">
    <property type="entry name" value="3HCDH"/>
    <property type="match status" value="2"/>
</dbReference>
<gene>
    <name evidence="4" type="ORF">ACFSF0_13810</name>
</gene>
<dbReference type="InterPro" id="IPR036291">
    <property type="entry name" value="NAD(P)-bd_dom_sf"/>
</dbReference>
<dbReference type="EMBL" id="JBHUEJ010000032">
    <property type="protein sequence ID" value="MFD1711688.1"/>
    <property type="molecule type" value="Genomic_DNA"/>
</dbReference>
<accession>A0ABW4KZF1</accession>
<keyword evidence="1" id="KW-0560">Oxidoreductase</keyword>
<dbReference type="PANTHER" id="PTHR48075:SF5">
    <property type="entry name" value="3-HYDROXYBUTYRYL-COA DEHYDROGENASE"/>
    <property type="match status" value="1"/>
</dbReference>
<dbReference type="Gene3D" id="3.40.50.720">
    <property type="entry name" value="NAD(P)-binding Rossmann-like Domain"/>
    <property type="match status" value="1"/>
</dbReference>
<reference evidence="5" key="1">
    <citation type="journal article" date="2019" name="Int. J. Syst. Evol. Microbiol.">
        <title>The Global Catalogue of Microorganisms (GCM) 10K type strain sequencing project: providing services to taxonomists for standard genome sequencing and annotation.</title>
        <authorList>
            <consortium name="The Broad Institute Genomics Platform"/>
            <consortium name="The Broad Institute Genome Sequencing Center for Infectious Disease"/>
            <person name="Wu L."/>
            <person name="Ma J."/>
        </authorList>
    </citation>
    <scope>NUCLEOTIDE SEQUENCE [LARGE SCALE GENOMIC DNA]</scope>
    <source>
        <strain evidence="5">LMG 29247</strain>
    </source>
</reference>